<dbReference type="OrthoDB" id="9982275at2759"/>
<comment type="caution">
    <text evidence="1">The sequence shown here is derived from an EMBL/GenBank/DDBJ whole genome shotgun (WGS) entry which is preliminary data.</text>
</comment>
<gene>
    <name evidence="1" type="ORF">EDS130_LOCUS13802</name>
</gene>
<dbReference type="EMBL" id="CAJNOJ010000055">
    <property type="protein sequence ID" value="CAF0979648.1"/>
    <property type="molecule type" value="Genomic_DNA"/>
</dbReference>
<name>A0A814F8R2_ADIRI</name>
<dbReference type="SUPFAM" id="SSF52047">
    <property type="entry name" value="RNI-like"/>
    <property type="match status" value="1"/>
</dbReference>
<dbReference type="AlphaFoldDB" id="A0A814F8R2"/>
<evidence type="ECO:0000313" key="1">
    <source>
        <dbReference type="EMBL" id="CAF0979648.1"/>
    </source>
</evidence>
<sequence>MFHLEALPDEILLDLFENYIRLIDTYIAFYPLPNQRINTLIRAARFWIDIPSKDIFHANSFTTFAPQIVSLHLSACCKDLDLSKFVNLRLLHIEKPTQIQLLAIRSSVLPQLQYLSLHPCWYSTSELPNTLGNLAMSCSFEYLRYCVLPNGQIIRFSAQSQFNQKD</sequence>
<reference evidence="1" key="1">
    <citation type="submission" date="2021-02" db="EMBL/GenBank/DDBJ databases">
        <authorList>
            <person name="Nowell W R."/>
        </authorList>
    </citation>
    <scope>NUCLEOTIDE SEQUENCE</scope>
</reference>
<protein>
    <submittedName>
        <fullName evidence="1">Uncharacterized protein</fullName>
    </submittedName>
</protein>
<evidence type="ECO:0000313" key="2">
    <source>
        <dbReference type="Proteomes" id="UP000663852"/>
    </source>
</evidence>
<accession>A0A814F8R2</accession>
<proteinExistence type="predicted"/>
<organism evidence="1 2">
    <name type="scientific">Adineta ricciae</name>
    <name type="common">Rotifer</name>
    <dbReference type="NCBI Taxonomy" id="249248"/>
    <lineage>
        <taxon>Eukaryota</taxon>
        <taxon>Metazoa</taxon>
        <taxon>Spiralia</taxon>
        <taxon>Gnathifera</taxon>
        <taxon>Rotifera</taxon>
        <taxon>Eurotatoria</taxon>
        <taxon>Bdelloidea</taxon>
        <taxon>Adinetida</taxon>
        <taxon>Adinetidae</taxon>
        <taxon>Adineta</taxon>
    </lineage>
</organism>
<dbReference type="Proteomes" id="UP000663852">
    <property type="component" value="Unassembled WGS sequence"/>
</dbReference>